<organism evidence="1 2">
    <name type="scientific">Limnospira indica PCC 8005</name>
    <dbReference type="NCBI Taxonomy" id="376219"/>
    <lineage>
        <taxon>Bacteria</taxon>
        <taxon>Bacillati</taxon>
        <taxon>Cyanobacteriota</taxon>
        <taxon>Cyanophyceae</taxon>
        <taxon>Oscillatoriophycideae</taxon>
        <taxon>Oscillatoriales</taxon>
        <taxon>Sirenicapillariaceae</taxon>
        <taxon>Limnospira</taxon>
    </lineage>
</organism>
<dbReference type="EMBL" id="FO818640">
    <property type="protein sequence ID" value="CDM92478.1"/>
    <property type="molecule type" value="Genomic_DNA"/>
</dbReference>
<sequence>MPTFETANMASQVKRLIRSKTARAMLTWAHYRFKLTLRHKRGNN</sequence>
<dbReference type="AlphaFoldDB" id="A0A9P1KAL2"/>
<dbReference type="Proteomes" id="UP000032946">
    <property type="component" value="Chromosome"/>
</dbReference>
<accession>A0A9P1KAL2</accession>
<evidence type="ECO:0000313" key="1">
    <source>
        <dbReference type="EMBL" id="CDM92478.1"/>
    </source>
</evidence>
<name>A0A9P1KAL2_9CYAN</name>
<protein>
    <recommendedName>
        <fullName evidence="3">Transposase</fullName>
    </recommendedName>
</protein>
<evidence type="ECO:0008006" key="3">
    <source>
        <dbReference type="Google" id="ProtNLM"/>
    </source>
</evidence>
<evidence type="ECO:0000313" key="2">
    <source>
        <dbReference type="Proteomes" id="UP000032946"/>
    </source>
</evidence>
<keyword evidence="2" id="KW-1185">Reference proteome</keyword>
<reference evidence="1 2" key="1">
    <citation type="submission" date="2014-02" db="EMBL/GenBank/DDBJ databases">
        <authorList>
            <person name="Genoscope - CEA"/>
        </authorList>
    </citation>
    <scope>NUCLEOTIDE SEQUENCE [LARGE SCALE GENOMIC DNA]</scope>
    <source>
        <strain evidence="1 2">PCC 8005</strain>
    </source>
</reference>
<proteinExistence type="predicted"/>
<gene>
    <name evidence="1" type="ORF">ARTHRO_10151</name>
</gene>